<comment type="pathway">
    <text evidence="2">Carbohydrate degradation; pentose phosphate pathway; D-ribose 5-phosphate from D-ribulose 5-phosphate (non-oxidative stage): step 1/1.</text>
</comment>
<protein>
    <recommendedName>
        <fullName evidence="4">ribose-5-phosphate isomerase</fullName>
        <ecNumber evidence="4">5.3.1.6</ecNumber>
    </recommendedName>
</protein>
<name>A0A8J5LNH5_ZINOF</name>
<evidence type="ECO:0000313" key="6">
    <source>
        <dbReference type="EMBL" id="KAG6526787.1"/>
    </source>
</evidence>
<reference evidence="6 7" key="1">
    <citation type="submission" date="2020-08" db="EMBL/GenBank/DDBJ databases">
        <title>Plant Genome Project.</title>
        <authorList>
            <person name="Zhang R.-G."/>
        </authorList>
    </citation>
    <scope>NUCLEOTIDE SEQUENCE [LARGE SCALE GENOMIC DNA]</scope>
    <source>
        <tissue evidence="6">Rhizome</tissue>
    </source>
</reference>
<dbReference type="Proteomes" id="UP000734854">
    <property type="component" value="Unassembled WGS sequence"/>
</dbReference>
<evidence type="ECO:0000256" key="1">
    <source>
        <dbReference type="ARBA" id="ARBA00001713"/>
    </source>
</evidence>
<keyword evidence="7" id="KW-1185">Reference proteome</keyword>
<dbReference type="Gene3D" id="3.30.70.260">
    <property type="match status" value="1"/>
</dbReference>
<dbReference type="SUPFAM" id="SSF75445">
    <property type="entry name" value="D-ribose-5-phosphate isomerase (RpiA), lid domain"/>
    <property type="match status" value="1"/>
</dbReference>
<comment type="similarity">
    <text evidence="3">Belongs to the ribose 5-phosphate isomerase family.</text>
</comment>
<accession>A0A8J5LNH5</accession>
<dbReference type="GO" id="GO:0009052">
    <property type="term" value="P:pentose-phosphate shunt, non-oxidative branch"/>
    <property type="evidence" value="ECO:0007669"/>
    <property type="project" value="InterPro"/>
</dbReference>
<dbReference type="InterPro" id="IPR050262">
    <property type="entry name" value="Ribose-5P_isomerase"/>
</dbReference>
<sequence>MAKVDKYVRSGMVVGLGSGRASGLAIQYLGHRLRDGSLKDVVGVPTSVSSASKAAMAGIPLDNYQENLQIDFVFDDADLIDKRTLTAVIGRRKLDGGESIIQEKSIIKRASGLAYIVTDNQYTGELGGSIPVLITSGNWLETAEQIDDLFLGDAEMCGTSHSNIRTTIVKQSYSMNKADNFIKKDKELCKISYSWFVAKVWRRSPSGGAGPLGGDFPLVTKEGHHVLDVIFTSPILDLGQVAESLDQVDGVVDHGIICGIPCTVIIASKEGLEVVDNMSKNQTTDSL</sequence>
<dbReference type="UniPathway" id="UPA00115">
    <property type="reaction ID" value="UER00412"/>
</dbReference>
<dbReference type="PANTHER" id="PTHR43748:SF1">
    <property type="entry name" value="RIBOSE-5-PHOSPHATE ISOMERASE 4, CHLOROPLASTIC-RELATED"/>
    <property type="match status" value="1"/>
</dbReference>
<evidence type="ECO:0000313" key="7">
    <source>
        <dbReference type="Proteomes" id="UP000734854"/>
    </source>
</evidence>
<evidence type="ECO:0000256" key="5">
    <source>
        <dbReference type="ARBA" id="ARBA00023235"/>
    </source>
</evidence>
<comment type="caution">
    <text evidence="6">The sequence shown here is derived from an EMBL/GenBank/DDBJ whole genome shotgun (WGS) entry which is preliminary data.</text>
</comment>
<dbReference type="EC" id="5.3.1.6" evidence="4"/>
<dbReference type="AlphaFoldDB" id="A0A8J5LNH5"/>
<dbReference type="EMBL" id="JACMSC010000004">
    <property type="protein sequence ID" value="KAG6526787.1"/>
    <property type="molecule type" value="Genomic_DNA"/>
</dbReference>
<dbReference type="Pfam" id="PF06026">
    <property type="entry name" value="Rib_5-P_isom_A"/>
    <property type="match status" value="2"/>
</dbReference>
<keyword evidence="5" id="KW-0413">Isomerase</keyword>
<evidence type="ECO:0000256" key="2">
    <source>
        <dbReference type="ARBA" id="ARBA00004988"/>
    </source>
</evidence>
<dbReference type="InterPro" id="IPR004788">
    <property type="entry name" value="Ribose5P_isomerase_type_A"/>
</dbReference>
<dbReference type="GO" id="GO:0004751">
    <property type="term" value="F:ribose-5-phosphate isomerase activity"/>
    <property type="evidence" value="ECO:0007669"/>
    <property type="project" value="UniProtKB-EC"/>
</dbReference>
<dbReference type="Gene3D" id="3.40.50.1360">
    <property type="match status" value="1"/>
</dbReference>
<dbReference type="SUPFAM" id="SSF100950">
    <property type="entry name" value="NagB/RpiA/CoA transferase-like"/>
    <property type="match status" value="1"/>
</dbReference>
<evidence type="ECO:0000256" key="4">
    <source>
        <dbReference type="ARBA" id="ARBA00011959"/>
    </source>
</evidence>
<dbReference type="PANTHER" id="PTHR43748">
    <property type="entry name" value="RIBOSE-5-PHOSPHATE ISOMERASE 3, CHLOROPLASTIC-RELATED"/>
    <property type="match status" value="1"/>
</dbReference>
<organism evidence="6 7">
    <name type="scientific">Zingiber officinale</name>
    <name type="common">Ginger</name>
    <name type="synonym">Amomum zingiber</name>
    <dbReference type="NCBI Taxonomy" id="94328"/>
    <lineage>
        <taxon>Eukaryota</taxon>
        <taxon>Viridiplantae</taxon>
        <taxon>Streptophyta</taxon>
        <taxon>Embryophyta</taxon>
        <taxon>Tracheophyta</taxon>
        <taxon>Spermatophyta</taxon>
        <taxon>Magnoliopsida</taxon>
        <taxon>Liliopsida</taxon>
        <taxon>Zingiberales</taxon>
        <taxon>Zingiberaceae</taxon>
        <taxon>Zingiber</taxon>
    </lineage>
</organism>
<comment type="catalytic activity">
    <reaction evidence="1">
        <text>aldehydo-D-ribose 5-phosphate = D-ribulose 5-phosphate</text>
        <dbReference type="Rhea" id="RHEA:14657"/>
        <dbReference type="ChEBI" id="CHEBI:58121"/>
        <dbReference type="ChEBI" id="CHEBI:58273"/>
        <dbReference type="EC" id="5.3.1.6"/>
    </reaction>
</comment>
<proteinExistence type="inferred from homology"/>
<gene>
    <name evidence="6" type="ORF">ZIOFF_016788</name>
</gene>
<dbReference type="InterPro" id="IPR037171">
    <property type="entry name" value="NagB/RpiA_transferase-like"/>
</dbReference>
<evidence type="ECO:0000256" key="3">
    <source>
        <dbReference type="ARBA" id="ARBA00008088"/>
    </source>
</evidence>